<dbReference type="SUPFAM" id="SSF53474">
    <property type="entry name" value="alpha/beta-Hydrolases"/>
    <property type="match status" value="1"/>
</dbReference>
<proteinExistence type="predicted"/>
<dbReference type="Gene3D" id="3.40.50.1820">
    <property type="entry name" value="alpha/beta hydrolase"/>
    <property type="match status" value="1"/>
</dbReference>
<dbReference type="RefSeq" id="WP_308370679.1">
    <property type="nucleotide sequence ID" value="NZ_CP124545.1"/>
</dbReference>
<sequence length="208" mass="21933">MFNRHLQLWQDWNRDNSGPFGDLFTGQIDLSSIGMIGHSRGGDAVARYASDDAGVPPLLPISAMVLFAPVLPITGETPDPPPIPTVITEGTCDGDVSNDPSGYVRDKLLEPDGSTVMITVAGANHNFFNTEWSPSTGRPDGIDDGDQAGSPQSPCTPAVPRLSETEQRTLAVKIAARTFNAAAQDLSITSALSTLPAEFPSATVHAYG</sequence>
<evidence type="ECO:0000313" key="3">
    <source>
        <dbReference type="Proteomes" id="UP001230933"/>
    </source>
</evidence>
<dbReference type="EMBL" id="CP124545">
    <property type="protein sequence ID" value="WMN01746.1"/>
    <property type="molecule type" value="Genomic_DNA"/>
</dbReference>
<feature type="region of interest" description="Disordered" evidence="1">
    <location>
        <begin position="130"/>
        <end position="164"/>
    </location>
</feature>
<organism evidence="2 3">
    <name type="scientific">Rhodococcus erythropolis</name>
    <name type="common">Arthrobacter picolinophilus</name>
    <dbReference type="NCBI Taxonomy" id="1833"/>
    <lineage>
        <taxon>Bacteria</taxon>
        <taxon>Bacillati</taxon>
        <taxon>Actinomycetota</taxon>
        <taxon>Actinomycetes</taxon>
        <taxon>Mycobacteriales</taxon>
        <taxon>Nocardiaceae</taxon>
        <taxon>Rhodococcus</taxon>
        <taxon>Rhodococcus erythropolis group</taxon>
    </lineage>
</organism>
<evidence type="ECO:0008006" key="4">
    <source>
        <dbReference type="Google" id="ProtNLM"/>
    </source>
</evidence>
<gene>
    <name evidence="2" type="ORF">QIE55_31060</name>
</gene>
<dbReference type="AlphaFoldDB" id="A0AAX3ZY18"/>
<evidence type="ECO:0000313" key="2">
    <source>
        <dbReference type="EMBL" id="WMN01746.1"/>
    </source>
</evidence>
<dbReference type="Proteomes" id="UP001230933">
    <property type="component" value="Chromosome"/>
</dbReference>
<reference evidence="2" key="1">
    <citation type="submission" date="2023-08" db="EMBL/GenBank/DDBJ databases">
        <title>Isolation and Characterization of Rhodococcus erythropolis MGMM8.</title>
        <authorList>
            <person name="Diabankana R.G.C."/>
            <person name="Afordoanyi D.M."/>
            <person name="Validov S.Z."/>
        </authorList>
    </citation>
    <scope>NUCLEOTIDE SEQUENCE</scope>
    <source>
        <strain evidence="2">MGMM8</strain>
    </source>
</reference>
<accession>A0AAX3ZY18</accession>
<name>A0AAX3ZY18_RHOER</name>
<protein>
    <recommendedName>
        <fullName evidence="4">Alpha/beta hydrolase</fullName>
    </recommendedName>
</protein>
<evidence type="ECO:0000256" key="1">
    <source>
        <dbReference type="SAM" id="MobiDB-lite"/>
    </source>
</evidence>
<dbReference type="InterPro" id="IPR029058">
    <property type="entry name" value="AB_hydrolase_fold"/>
</dbReference>